<dbReference type="PANTHER" id="PTHR44688">
    <property type="entry name" value="DNA-BINDING TRANSCRIPTIONAL ACTIVATOR DEVR_DOSR"/>
    <property type="match status" value="1"/>
</dbReference>
<dbReference type="GO" id="GO:0016887">
    <property type="term" value="F:ATP hydrolysis activity"/>
    <property type="evidence" value="ECO:0007669"/>
    <property type="project" value="InterPro"/>
</dbReference>
<proteinExistence type="predicted"/>
<dbReference type="InterPro" id="IPR019734">
    <property type="entry name" value="TPR_rpt"/>
</dbReference>
<dbReference type="CDD" id="cd06170">
    <property type="entry name" value="LuxR_C_like"/>
    <property type="match status" value="1"/>
</dbReference>
<keyword evidence="3" id="KW-0804">Transcription</keyword>
<dbReference type="AlphaFoldDB" id="A0A443ZJG5"/>
<dbReference type="Pfam" id="PF25873">
    <property type="entry name" value="WHD_MalT"/>
    <property type="match status" value="1"/>
</dbReference>
<dbReference type="SMART" id="SM00421">
    <property type="entry name" value="HTH_LUXR"/>
    <property type="match status" value="1"/>
</dbReference>
<protein>
    <submittedName>
        <fullName evidence="6">Helix-turn-helix transcriptional regulator</fullName>
    </submittedName>
</protein>
<dbReference type="InterPro" id="IPR011990">
    <property type="entry name" value="TPR-like_helical_dom_sf"/>
</dbReference>
<accession>A0A443ZJG5</accession>
<dbReference type="EMBL" id="QJRG01000048">
    <property type="protein sequence ID" value="RWU19008.1"/>
    <property type="molecule type" value="Genomic_DNA"/>
</dbReference>
<dbReference type="SUPFAM" id="SSF48452">
    <property type="entry name" value="TPR-like"/>
    <property type="match status" value="1"/>
</dbReference>
<dbReference type="InterPro" id="IPR016032">
    <property type="entry name" value="Sig_transdc_resp-reg_C-effctor"/>
</dbReference>
<keyword evidence="1" id="KW-0805">Transcription regulation</keyword>
<dbReference type="InterPro" id="IPR027417">
    <property type="entry name" value="P-loop_NTPase"/>
</dbReference>
<evidence type="ECO:0000313" key="7">
    <source>
        <dbReference type="Proteomes" id="UP000288983"/>
    </source>
</evidence>
<evidence type="ECO:0000256" key="2">
    <source>
        <dbReference type="ARBA" id="ARBA00023125"/>
    </source>
</evidence>
<dbReference type="SUPFAM" id="SSF52540">
    <property type="entry name" value="P-loop containing nucleoside triphosphate hydrolases"/>
    <property type="match status" value="1"/>
</dbReference>
<keyword evidence="4" id="KW-0175">Coiled coil</keyword>
<dbReference type="InterPro" id="IPR059106">
    <property type="entry name" value="WHD_MalT"/>
</dbReference>
<dbReference type="SMART" id="SM00028">
    <property type="entry name" value="TPR"/>
    <property type="match status" value="4"/>
</dbReference>
<evidence type="ECO:0000256" key="3">
    <source>
        <dbReference type="ARBA" id="ARBA00023163"/>
    </source>
</evidence>
<dbReference type="InterPro" id="IPR036388">
    <property type="entry name" value="WH-like_DNA-bd_sf"/>
</dbReference>
<dbReference type="Gene3D" id="1.10.10.10">
    <property type="entry name" value="Winged helix-like DNA-binding domain superfamily/Winged helix DNA-binding domain"/>
    <property type="match status" value="1"/>
</dbReference>
<dbReference type="Gene3D" id="3.40.50.300">
    <property type="entry name" value="P-loop containing nucleotide triphosphate hydrolases"/>
    <property type="match status" value="1"/>
</dbReference>
<dbReference type="Pfam" id="PF17874">
    <property type="entry name" value="TPR_MalT"/>
    <property type="match status" value="1"/>
</dbReference>
<dbReference type="Gene3D" id="1.25.40.10">
    <property type="entry name" value="Tetratricopeptide repeat domain"/>
    <property type="match status" value="1"/>
</dbReference>
<feature type="coiled-coil region" evidence="4">
    <location>
        <begin position="495"/>
        <end position="522"/>
    </location>
</feature>
<dbReference type="OrthoDB" id="1806906at2"/>
<dbReference type="RefSeq" id="WP_128325492.1">
    <property type="nucleotide sequence ID" value="NZ_QJRG01000048.1"/>
</dbReference>
<dbReference type="GO" id="GO:0003677">
    <property type="term" value="F:DNA binding"/>
    <property type="evidence" value="ECO:0007669"/>
    <property type="project" value="UniProtKB-KW"/>
</dbReference>
<dbReference type="SUPFAM" id="SSF46894">
    <property type="entry name" value="C-terminal effector domain of the bipartite response regulators"/>
    <property type="match status" value="1"/>
</dbReference>
<dbReference type="PROSITE" id="PS00622">
    <property type="entry name" value="HTH_LUXR_1"/>
    <property type="match status" value="1"/>
</dbReference>
<keyword evidence="2" id="KW-0238">DNA-binding</keyword>
<dbReference type="InterPro" id="IPR000792">
    <property type="entry name" value="Tscrpt_reg_LuxR_C"/>
</dbReference>
<dbReference type="InterPro" id="IPR049945">
    <property type="entry name" value="AAA_22"/>
</dbReference>
<sequence length="883" mass="100048">MLLPVLKPNQLRLPAEPRRALPRGRLLDRLEQAVDAGCFTLLQAPLGYGKSTLLGQFARRHSATCAWLRLSAADNQPLSLLVHLQAALNVPASAPAGDPQRLWSDIQQHLERRDEPLTLLLDDLHLLHAPQAYQYLDQLLQFPLPNLRLLAASEGPPRLPLAHLRRDARLTLLTAQDLALDSEETRQLAALRNVQLSADAIYLLRAGSEGWISGVLFWLEAYEQAGSNGPGASDLRAISRQAYAHARQFLEEERLRQLKPELLSLLERTSVVQVFDLQLAGQLNASSNVREQLRQLQRQDLFIETRPDELNEYRYHPVMRNSLYQRLEQRDPRQLRQLHQQAAQWLLDQRHFTEALHQFVRAGDVEAVLSIVDRHAFELLREGKINTLVDFLAQLAGQTGGDSFTLATTEASIVIVTNDVVHACQCLRRLQGLLRQQAPHRHPQRVQQTLAFLRTRLAFLGGNLMHSLRIADRTLQQLPQPNAASSVLHFDRASCLFALGNLDEAKAEAERALNELQAFGLSGYTNLMQLLLGQIELAQGKGEQAWQRFLGLANPNGTSSSGIFYALFHHLGKGLVLLQGNQLEPARQCLIQAETLALDFPHCAALAWIFHHQACLYWALGETRQAKARWDEVRRMARQYQLFLLYRQAGAWRARLAVREDDQAFLLGWLDEWHGCFRRYGEHLLPEEWLAYAWVQRHLGQHRKAWQIHAELKDQAQAQSNQRLLLDVLLLETALEQDRSARDAALRCLEQALQLASSHGFGQLLQYEGQDQLESLQHLLAPQIREQLALTAPAPSRERLNPLFARLLAGREQPHQGLIVPLSRRELAVLQRLSRGQTNQQIAEALFISLSTVKTHINNLFRKLDVADRDSARQMAQGLGLLD</sequence>
<comment type="caution">
    <text evidence="6">The sequence shown here is derived from an EMBL/GenBank/DDBJ whole genome shotgun (WGS) entry which is preliminary data.</text>
</comment>
<dbReference type="Pfam" id="PF00196">
    <property type="entry name" value="GerE"/>
    <property type="match status" value="1"/>
</dbReference>
<dbReference type="Pfam" id="PF13401">
    <property type="entry name" value="AAA_22"/>
    <property type="match status" value="1"/>
</dbReference>
<dbReference type="Proteomes" id="UP000288983">
    <property type="component" value="Unassembled WGS sequence"/>
</dbReference>
<gene>
    <name evidence="6" type="ORF">DM813_22070</name>
</gene>
<dbReference type="PRINTS" id="PR00038">
    <property type="entry name" value="HTHLUXR"/>
</dbReference>
<dbReference type="InterPro" id="IPR041617">
    <property type="entry name" value="TPR_MalT"/>
</dbReference>
<evidence type="ECO:0000313" key="6">
    <source>
        <dbReference type="EMBL" id="RWU19008.1"/>
    </source>
</evidence>
<dbReference type="GO" id="GO:0006355">
    <property type="term" value="P:regulation of DNA-templated transcription"/>
    <property type="evidence" value="ECO:0007669"/>
    <property type="project" value="InterPro"/>
</dbReference>
<feature type="domain" description="HTH luxR-type" evidence="5">
    <location>
        <begin position="815"/>
        <end position="880"/>
    </location>
</feature>
<dbReference type="PANTHER" id="PTHR44688:SF16">
    <property type="entry name" value="DNA-BINDING TRANSCRIPTIONAL ACTIVATOR DEVR_DOSR"/>
    <property type="match status" value="1"/>
</dbReference>
<dbReference type="PROSITE" id="PS50043">
    <property type="entry name" value="HTH_LUXR_2"/>
    <property type="match status" value="1"/>
</dbReference>
<evidence type="ECO:0000256" key="4">
    <source>
        <dbReference type="SAM" id="Coils"/>
    </source>
</evidence>
<name>A0A443ZJG5_9PSED</name>
<organism evidence="6 7">
    <name type="scientific">Pseudomonas alkylphenolica</name>
    <dbReference type="NCBI Taxonomy" id="237609"/>
    <lineage>
        <taxon>Bacteria</taxon>
        <taxon>Pseudomonadati</taxon>
        <taxon>Pseudomonadota</taxon>
        <taxon>Gammaproteobacteria</taxon>
        <taxon>Pseudomonadales</taxon>
        <taxon>Pseudomonadaceae</taxon>
        <taxon>Pseudomonas</taxon>
    </lineage>
</organism>
<evidence type="ECO:0000259" key="5">
    <source>
        <dbReference type="PROSITE" id="PS50043"/>
    </source>
</evidence>
<reference evidence="6 7" key="1">
    <citation type="submission" date="2018-06" db="EMBL/GenBank/DDBJ databases">
        <title>Bacteria isolated from soil of Wuhan.</title>
        <authorList>
            <person name="Wei X."/>
            <person name="Chunhua H."/>
        </authorList>
    </citation>
    <scope>NUCLEOTIDE SEQUENCE [LARGE SCALE GENOMIC DNA]</scope>
    <source>
        <strain evidence="7">xwS2</strain>
    </source>
</reference>
<evidence type="ECO:0000256" key="1">
    <source>
        <dbReference type="ARBA" id="ARBA00023015"/>
    </source>
</evidence>